<dbReference type="Proteomes" id="UP001345013">
    <property type="component" value="Unassembled WGS sequence"/>
</dbReference>
<sequence length="262" mass="27583">MQSFLLLALSTCLPAALADCNNFEPTKEPGQNNVTFTTVNTPSTYRVSAIVNCSEGGVNNNFPSDLTNSCNSTQCAVAVESDFYLRLNRTLNNPTGAGTANTIYDTTGDVEASLFDLARPFFENQDRINFNKSSVYIISDGGTQTCLDQGAAGYWGFSPIYHCVDGILSGCDGDDYPADETVMRFCAPGLLSGADPDVPDGILNIVRCGGCDDTVAPPNATQTNVDSGNTSAAVSPGVAMWNSVPTTLLGAIISGWIVLVTI</sequence>
<keyword evidence="3" id="KW-1185">Reference proteome</keyword>
<dbReference type="Pfam" id="PF19535">
    <property type="entry name" value="DUF6060"/>
    <property type="match status" value="1"/>
</dbReference>
<name>A0ABR0KNJ7_9EURO</name>
<gene>
    <name evidence="2" type="ORF">LTR24_000572</name>
</gene>
<feature type="chain" id="PRO_5046341027" evidence="1">
    <location>
        <begin position="19"/>
        <end position="262"/>
    </location>
</feature>
<evidence type="ECO:0000256" key="1">
    <source>
        <dbReference type="SAM" id="SignalP"/>
    </source>
</evidence>
<evidence type="ECO:0000313" key="3">
    <source>
        <dbReference type="Proteomes" id="UP001345013"/>
    </source>
</evidence>
<reference evidence="2 3" key="1">
    <citation type="submission" date="2023-08" db="EMBL/GenBank/DDBJ databases">
        <title>Black Yeasts Isolated from many extreme environments.</title>
        <authorList>
            <person name="Coleine C."/>
            <person name="Stajich J.E."/>
            <person name="Selbmann L."/>
        </authorList>
    </citation>
    <scope>NUCLEOTIDE SEQUENCE [LARGE SCALE GENOMIC DNA]</scope>
    <source>
        <strain evidence="2 3">CCFEE 5885</strain>
    </source>
</reference>
<organism evidence="2 3">
    <name type="scientific">Lithohypha guttulata</name>
    <dbReference type="NCBI Taxonomy" id="1690604"/>
    <lineage>
        <taxon>Eukaryota</taxon>
        <taxon>Fungi</taxon>
        <taxon>Dikarya</taxon>
        <taxon>Ascomycota</taxon>
        <taxon>Pezizomycotina</taxon>
        <taxon>Eurotiomycetes</taxon>
        <taxon>Chaetothyriomycetidae</taxon>
        <taxon>Chaetothyriales</taxon>
        <taxon>Trichomeriaceae</taxon>
        <taxon>Lithohypha</taxon>
    </lineage>
</organism>
<proteinExistence type="predicted"/>
<accession>A0ABR0KNJ7</accession>
<feature type="signal peptide" evidence="1">
    <location>
        <begin position="1"/>
        <end position="18"/>
    </location>
</feature>
<dbReference type="EMBL" id="JAVRRG010000004">
    <property type="protein sequence ID" value="KAK5101516.1"/>
    <property type="molecule type" value="Genomic_DNA"/>
</dbReference>
<protein>
    <submittedName>
        <fullName evidence="2">Uncharacterized protein</fullName>
    </submittedName>
</protein>
<evidence type="ECO:0000313" key="2">
    <source>
        <dbReference type="EMBL" id="KAK5101516.1"/>
    </source>
</evidence>
<keyword evidence="1" id="KW-0732">Signal</keyword>
<comment type="caution">
    <text evidence="2">The sequence shown here is derived from an EMBL/GenBank/DDBJ whole genome shotgun (WGS) entry which is preliminary data.</text>
</comment>
<dbReference type="InterPro" id="IPR045702">
    <property type="entry name" value="DUF6060"/>
</dbReference>